<dbReference type="InterPro" id="IPR016024">
    <property type="entry name" value="ARM-type_fold"/>
</dbReference>
<organism evidence="2 3">
    <name type="scientific">Niveibacterium umoris</name>
    <dbReference type="NCBI Taxonomy" id="1193620"/>
    <lineage>
        <taxon>Bacteria</taxon>
        <taxon>Pseudomonadati</taxon>
        <taxon>Pseudomonadota</taxon>
        <taxon>Betaproteobacteria</taxon>
        <taxon>Rhodocyclales</taxon>
        <taxon>Rhodocyclaceae</taxon>
        <taxon>Niveibacterium</taxon>
    </lineage>
</organism>
<evidence type="ECO:0000313" key="3">
    <source>
        <dbReference type="Proteomes" id="UP000561045"/>
    </source>
</evidence>
<comment type="caution">
    <text evidence="2">The sequence shown here is derived from an EMBL/GenBank/DDBJ whole genome shotgun (WGS) entry which is preliminary data.</text>
</comment>
<evidence type="ECO:0008006" key="4">
    <source>
        <dbReference type="Google" id="ProtNLM"/>
    </source>
</evidence>
<keyword evidence="3" id="KW-1185">Reference proteome</keyword>
<gene>
    <name evidence="2" type="ORF">GGR36_003283</name>
</gene>
<reference evidence="2 3" key="1">
    <citation type="submission" date="2020-08" db="EMBL/GenBank/DDBJ databases">
        <title>Genomic Encyclopedia of Type Strains, Phase IV (KMG-IV): sequencing the most valuable type-strain genomes for metagenomic binning, comparative biology and taxonomic classification.</title>
        <authorList>
            <person name="Goeker M."/>
        </authorList>
    </citation>
    <scope>NUCLEOTIDE SEQUENCE [LARGE SCALE GENOMIC DNA]</scope>
    <source>
        <strain evidence="2 3">DSM 106739</strain>
    </source>
</reference>
<dbReference type="SUPFAM" id="SSF48371">
    <property type="entry name" value="ARM repeat"/>
    <property type="match status" value="1"/>
</dbReference>
<dbReference type="Proteomes" id="UP000561045">
    <property type="component" value="Unassembled WGS sequence"/>
</dbReference>
<dbReference type="RefSeq" id="WP_183635846.1">
    <property type="nucleotide sequence ID" value="NZ_BAABLE010000005.1"/>
</dbReference>
<feature type="signal peptide" evidence="1">
    <location>
        <begin position="1"/>
        <end position="21"/>
    </location>
</feature>
<sequence>MHATVRLALLVVAALPAVAFAQRKMVWGETEIIGIQRITREQVVSLLPIRLGEEVTQKEKEMLKWCERLKKLPIAAVSCNGAMDRGQLHYIVEILEDANVDFGLQPSTAPRAIGRVPPDVHQMLAHREYRVQEIAAEGYSPGERITPSGVLVADDSELRMYDAQLRDLMVGQREAMVAMALDANHPDRRDAIQLLSWTGNPEASIDAIHARLLDPDTEVRNLTGRFVLSFIERVRDPAVAEALAGSLARAIALPSHADRTKAITALGQLYARHPELRSLLQQTAREPLTRIAKESVIPNVGGEARALLAAIGARG</sequence>
<keyword evidence="1" id="KW-0732">Signal</keyword>
<name>A0A840BUA0_9RHOO</name>
<feature type="chain" id="PRO_5033016240" description="HEAT repeat domain-containing protein" evidence="1">
    <location>
        <begin position="22"/>
        <end position="315"/>
    </location>
</feature>
<dbReference type="EMBL" id="JACIET010000002">
    <property type="protein sequence ID" value="MBB4013937.1"/>
    <property type="molecule type" value="Genomic_DNA"/>
</dbReference>
<dbReference type="AlphaFoldDB" id="A0A840BUA0"/>
<proteinExistence type="predicted"/>
<protein>
    <recommendedName>
        <fullName evidence="4">HEAT repeat domain-containing protein</fullName>
    </recommendedName>
</protein>
<evidence type="ECO:0000256" key="1">
    <source>
        <dbReference type="SAM" id="SignalP"/>
    </source>
</evidence>
<accession>A0A840BUA0</accession>
<evidence type="ECO:0000313" key="2">
    <source>
        <dbReference type="EMBL" id="MBB4013937.1"/>
    </source>
</evidence>